<dbReference type="SMART" id="SM00046">
    <property type="entry name" value="DAGKc"/>
    <property type="match status" value="1"/>
</dbReference>
<dbReference type="PANTHER" id="PTHR12358">
    <property type="entry name" value="SPHINGOSINE KINASE"/>
    <property type="match status" value="1"/>
</dbReference>
<dbReference type="InterPro" id="IPR001206">
    <property type="entry name" value="Diacylglycerol_kinase_cat_dom"/>
</dbReference>
<proteinExistence type="predicted"/>
<dbReference type="PANTHER" id="PTHR12358:SF31">
    <property type="entry name" value="ACYLGLYCEROL KINASE, MITOCHONDRIAL"/>
    <property type="match status" value="1"/>
</dbReference>
<evidence type="ECO:0000313" key="3">
    <source>
        <dbReference type="Proteomes" id="UP001479436"/>
    </source>
</evidence>
<sequence length="531" mass="58893">MLEETSAPIVFDHLLDPFKPNLSTSHVNKQTMFGVFTEEVSYILGKQNVAGHISIESEAISWKPSSNTTIGFSIPYGVAFSVLFTPPGSNFKSLHNCHSYVDSPPSPQFTLFGYRNGNRKSTPEYWSFSCASVEEAELLVEKIRTFLQPPGARKGALRNLLLLLNPASGAKKAISIYQNIVKPMLEMAQVKHTLRQTERPLHAKEIAETYDYSEYDAVATISGDGLLHEFLNGVLSRTDWREATKTSIGIIPAGSGNALAKSVGTPTPELAVANLIIGSTRPLDIMVTKLADDSIRYSFEMATWGYVADVDIESEKLRWAGPARLTIYALLRLLNLRTYEGRIHYIPYDAPVEDIANLKDPENSSKFTHVEDISIPVEGKLAEPWITRECSFSQFFALNIPWISTDFLACKHSRLNSGFIDLVWIEKVPSSKLLQLMIDSAEGSYIDEDFANHIKARAIILEPIGRKSKSNPSNVRKGILDIDGEVVLTGPIRIESLPGICQVVAPSWLDEDENTMSRRKGTTESVSLPSK</sequence>
<protein>
    <recommendedName>
        <fullName evidence="1">DAGKc domain-containing protein</fullName>
    </recommendedName>
</protein>
<dbReference type="Pfam" id="PF00781">
    <property type="entry name" value="DAGK_cat"/>
    <property type="match status" value="1"/>
</dbReference>
<dbReference type="Proteomes" id="UP001479436">
    <property type="component" value="Unassembled WGS sequence"/>
</dbReference>
<dbReference type="Gene3D" id="2.60.200.40">
    <property type="match status" value="1"/>
</dbReference>
<accession>A0ABR2WX12</accession>
<gene>
    <name evidence="2" type="ORF">K7432_005152</name>
</gene>
<evidence type="ECO:0000259" key="1">
    <source>
        <dbReference type="PROSITE" id="PS50146"/>
    </source>
</evidence>
<dbReference type="SUPFAM" id="SSF111331">
    <property type="entry name" value="NAD kinase/diacylglycerol kinase-like"/>
    <property type="match status" value="1"/>
</dbReference>
<feature type="domain" description="DAGKc" evidence="1">
    <location>
        <begin position="155"/>
        <end position="292"/>
    </location>
</feature>
<dbReference type="InterPro" id="IPR016064">
    <property type="entry name" value="NAD/diacylglycerol_kinase_sf"/>
</dbReference>
<reference evidence="2 3" key="1">
    <citation type="submission" date="2023-04" db="EMBL/GenBank/DDBJ databases">
        <title>Genome of Basidiobolus ranarum AG-B5.</title>
        <authorList>
            <person name="Stajich J.E."/>
            <person name="Carter-House D."/>
            <person name="Gryganskyi A."/>
        </authorList>
    </citation>
    <scope>NUCLEOTIDE SEQUENCE [LARGE SCALE GENOMIC DNA]</scope>
    <source>
        <strain evidence="2 3">AG-B5</strain>
    </source>
</reference>
<dbReference type="PROSITE" id="PS50146">
    <property type="entry name" value="DAGK"/>
    <property type="match status" value="1"/>
</dbReference>
<dbReference type="EMBL" id="JASJQH010000195">
    <property type="protein sequence ID" value="KAK9766058.1"/>
    <property type="molecule type" value="Genomic_DNA"/>
</dbReference>
<name>A0ABR2WX12_9FUNG</name>
<comment type="caution">
    <text evidence="2">The sequence shown here is derived from an EMBL/GenBank/DDBJ whole genome shotgun (WGS) entry which is preliminary data.</text>
</comment>
<dbReference type="InterPro" id="IPR017438">
    <property type="entry name" value="ATP-NAD_kinase_N"/>
</dbReference>
<keyword evidence="3" id="KW-1185">Reference proteome</keyword>
<evidence type="ECO:0000313" key="2">
    <source>
        <dbReference type="EMBL" id="KAK9766058.1"/>
    </source>
</evidence>
<dbReference type="InterPro" id="IPR050187">
    <property type="entry name" value="Lipid_Phosphate_FormReg"/>
</dbReference>
<dbReference type="Gene3D" id="3.40.50.10330">
    <property type="entry name" value="Probable inorganic polyphosphate/atp-NAD kinase, domain 1"/>
    <property type="match status" value="1"/>
</dbReference>
<organism evidence="2 3">
    <name type="scientific">Basidiobolus ranarum</name>
    <dbReference type="NCBI Taxonomy" id="34480"/>
    <lineage>
        <taxon>Eukaryota</taxon>
        <taxon>Fungi</taxon>
        <taxon>Fungi incertae sedis</taxon>
        <taxon>Zoopagomycota</taxon>
        <taxon>Entomophthoromycotina</taxon>
        <taxon>Basidiobolomycetes</taxon>
        <taxon>Basidiobolales</taxon>
        <taxon>Basidiobolaceae</taxon>
        <taxon>Basidiobolus</taxon>
    </lineage>
</organism>